<dbReference type="Pfam" id="PF02643">
    <property type="entry name" value="DUF192"/>
    <property type="match status" value="1"/>
</dbReference>
<dbReference type="PANTHER" id="PTHR37953">
    <property type="entry name" value="UPF0127 PROTEIN MJ1496"/>
    <property type="match status" value="1"/>
</dbReference>
<sequence length="117" mass="12880">MLRIINETKATVVAQDVRLADGIWSRFWGLMGRKGLPEEAGLLLRPSSSIHTAFMRFAIDVVFLDRSLRVVKVVPRMKPFRASMAFGGAHSALELNAGAAEKAQVQTGDQLTLVDQE</sequence>
<dbReference type="EMBL" id="LAZR01010133">
    <property type="protein sequence ID" value="KKM68636.1"/>
    <property type="molecule type" value="Genomic_DNA"/>
</dbReference>
<organism evidence="1">
    <name type="scientific">marine sediment metagenome</name>
    <dbReference type="NCBI Taxonomy" id="412755"/>
    <lineage>
        <taxon>unclassified sequences</taxon>
        <taxon>metagenomes</taxon>
        <taxon>ecological metagenomes</taxon>
    </lineage>
</organism>
<dbReference type="PANTHER" id="PTHR37953:SF1">
    <property type="entry name" value="UPF0127 PROTEIN MJ1496"/>
    <property type="match status" value="1"/>
</dbReference>
<proteinExistence type="predicted"/>
<name>A0A0F9K1S3_9ZZZZ</name>
<comment type="caution">
    <text evidence="1">The sequence shown here is derived from an EMBL/GenBank/DDBJ whole genome shotgun (WGS) entry which is preliminary data.</text>
</comment>
<reference evidence="1" key="1">
    <citation type="journal article" date="2015" name="Nature">
        <title>Complex archaea that bridge the gap between prokaryotes and eukaryotes.</title>
        <authorList>
            <person name="Spang A."/>
            <person name="Saw J.H."/>
            <person name="Jorgensen S.L."/>
            <person name="Zaremba-Niedzwiedzka K."/>
            <person name="Martijn J."/>
            <person name="Lind A.E."/>
            <person name="van Eijk R."/>
            <person name="Schleper C."/>
            <person name="Guy L."/>
            <person name="Ettema T.J."/>
        </authorList>
    </citation>
    <scope>NUCLEOTIDE SEQUENCE</scope>
</reference>
<evidence type="ECO:0008006" key="2">
    <source>
        <dbReference type="Google" id="ProtNLM"/>
    </source>
</evidence>
<dbReference type="InterPro" id="IPR003795">
    <property type="entry name" value="DUF192"/>
</dbReference>
<dbReference type="InterPro" id="IPR038695">
    <property type="entry name" value="Saro_0823-like_sf"/>
</dbReference>
<gene>
    <name evidence="1" type="ORF">LCGC14_1458880</name>
</gene>
<dbReference type="Gene3D" id="2.60.120.1140">
    <property type="entry name" value="Protein of unknown function DUF192"/>
    <property type="match status" value="1"/>
</dbReference>
<accession>A0A0F9K1S3</accession>
<protein>
    <recommendedName>
        <fullName evidence="2">DUF192 domain-containing protein</fullName>
    </recommendedName>
</protein>
<dbReference type="AlphaFoldDB" id="A0A0F9K1S3"/>
<evidence type="ECO:0000313" key="1">
    <source>
        <dbReference type="EMBL" id="KKM68636.1"/>
    </source>
</evidence>